<protein>
    <submittedName>
        <fullName evidence="2">Uncharacterized protein</fullName>
    </submittedName>
</protein>
<comment type="caution">
    <text evidence="2">The sequence shown here is derived from an EMBL/GenBank/DDBJ whole genome shotgun (WGS) entry which is preliminary data.</text>
</comment>
<name>A0A2T6ZM30_TUBBO</name>
<dbReference type="AlphaFoldDB" id="A0A2T6ZM30"/>
<evidence type="ECO:0000313" key="3">
    <source>
        <dbReference type="Proteomes" id="UP000244722"/>
    </source>
</evidence>
<evidence type="ECO:0000256" key="1">
    <source>
        <dbReference type="SAM" id="Phobius"/>
    </source>
</evidence>
<dbReference type="Proteomes" id="UP000244722">
    <property type="component" value="Unassembled WGS sequence"/>
</dbReference>
<evidence type="ECO:0000313" key="2">
    <source>
        <dbReference type="EMBL" id="PUU76547.1"/>
    </source>
</evidence>
<keyword evidence="1" id="KW-0472">Membrane</keyword>
<keyword evidence="1" id="KW-1133">Transmembrane helix</keyword>
<organism evidence="2 3">
    <name type="scientific">Tuber borchii</name>
    <name type="common">White truffle</name>
    <dbReference type="NCBI Taxonomy" id="42251"/>
    <lineage>
        <taxon>Eukaryota</taxon>
        <taxon>Fungi</taxon>
        <taxon>Dikarya</taxon>
        <taxon>Ascomycota</taxon>
        <taxon>Pezizomycotina</taxon>
        <taxon>Pezizomycetes</taxon>
        <taxon>Pezizales</taxon>
        <taxon>Tuberaceae</taxon>
        <taxon>Tuber</taxon>
    </lineage>
</organism>
<feature type="transmembrane region" description="Helical" evidence="1">
    <location>
        <begin position="6"/>
        <end position="25"/>
    </location>
</feature>
<keyword evidence="1" id="KW-0812">Transmembrane</keyword>
<proteinExistence type="predicted"/>
<reference evidence="2 3" key="1">
    <citation type="submission" date="2017-04" db="EMBL/GenBank/DDBJ databases">
        <title>Draft genome sequence of Tuber borchii Vittad., a whitish edible truffle.</title>
        <authorList>
            <consortium name="DOE Joint Genome Institute"/>
            <person name="Murat C."/>
            <person name="Kuo A."/>
            <person name="Barry K.W."/>
            <person name="Clum A."/>
            <person name="Dockter R.B."/>
            <person name="Fauchery L."/>
            <person name="Iotti M."/>
            <person name="Kohler A."/>
            <person name="Labutti K."/>
            <person name="Lindquist E.A."/>
            <person name="Lipzen A."/>
            <person name="Ohm R.A."/>
            <person name="Wang M."/>
            <person name="Grigoriev I.V."/>
            <person name="Zambonelli A."/>
            <person name="Martin F.M."/>
        </authorList>
    </citation>
    <scope>NUCLEOTIDE SEQUENCE [LARGE SCALE GENOMIC DNA]</scope>
    <source>
        <strain evidence="2 3">Tbo3840</strain>
    </source>
</reference>
<accession>A0A2T6ZM30</accession>
<dbReference type="EMBL" id="NESQ01000184">
    <property type="protein sequence ID" value="PUU76547.1"/>
    <property type="molecule type" value="Genomic_DNA"/>
</dbReference>
<keyword evidence="3" id="KW-1185">Reference proteome</keyword>
<gene>
    <name evidence="2" type="ORF">B9Z19DRAFT_246371</name>
</gene>
<sequence>MSCPCWKSDYVLATKLIVFVLCYLTPRLPCNVCFFVCYFSFSLSYLSSGFFTLNCSTNILLHSAIFPTLTLSIPLYP</sequence>
<feature type="transmembrane region" description="Helical" evidence="1">
    <location>
        <begin position="32"/>
        <end position="53"/>
    </location>
</feature>